<dbReference type="OMA" id="KTITMRE"/>
<evidence type="ECO:0000313" key="3">
    <source>
        <dbReference type="Proteomes" id="UP000187609"/>
    </source>
</evidence>
<accession>A0A1J6JUY8</accession>
<evidence type="ECO:0000259" key="1">
    <source>
        <dbReference type="Pfam" id="PF14214"/>
    </source>
</evidence>
<dbReference type="InterPro" id="IPR025476">
    <property type="entry name" value="Helitron_helicase-like"/>
</dbReference>
<dbReference type="EMBL" id="MJEQ01005501">
    <property type="protein sequence ID" value="OIT20292.1"/>
    <property type="molecule type" value="Genomic_DNA"/>
</dbReference>
<feature type="non-terminal residue" evidence="2">
    <location>
        <position position="385"/>
    </location>
</feature>
<feature type="domain" description="Helitron helicase-like" evidence="1">
    <location>
        <begin position="333"/>
        <end position="383"/>
    </location>
</feature>
<dbReference type="PANTHER" id="PTHR45786">
    <property type="entry name" value="DNA BINDING PROTEIN-LIKE"/>
    <property type="match status" value="1"/>
</dbReference>
<evidence type="ECO:0000313" key="2">
    <source>
        <dbReference type="EMBL" id="OIT20292.1"/>
    </source>
</evidence>
<dbReference type="AlphaFoldDB" id="A0A1J6JUY8"/>
<dbReference type="Pfam" id="PF14214">
    <property type="entry name" value="Helitron_like_N"/>
    <property type="match status" value="1"/>
</dbReference>
<organism evidence="2 3">
    <name type="scientific">Nicotiana attenuata</name>
    <name type="common">Coyote tobacco</name>
    <dbReference type="NCBI Taxonomy" id="49451"/>
    <lineage>
        <taxon>Eukaryota</taxon>
        <taxon>Viridiplantae</taxon>
        <taxon>Streptophyta</taxon>
        <taxon>Embryophyta</taxon>
        <taxon>Tracheophyta</taxon>
        <taxon>Spermatophyta</taxon>
        <taxon>Magnoliopsida</taxon>
        <taxon>eudicotyledons</taxon>
        <taxon>Gunneridae</taxon>
        <taxon>Pentapetalae</taxon>
        <taxon>asterids</taxon>
        <taxon>lamiids</taxon>
        <taxon>Solanales</taxon>
        <taxon>Solanaceae</taxon>
        <taxon>Nicotianoideae</taxon>
        <taxon>Nicotianeae</taxon>
        <taxon>Nicotiana</taxon>
    </lineage>
</organism>
<proteinExistence type="predicted"/>
<dbReference type="Gramene" id="OIT20292">
    <property type="protein sequence ID" value="OIT20292"/>
    <property type="gene ID" value="A4A49_57279"/>
</dbReference>
<dbReference type="PANTHER" id="PTHR45786:SF66">
    <property type="entry name" value="HOOK MOTIF PROTEIN, PUTATIVE-RELATED"/>
    <property type="match status" value="1"/>
</dbReference>
<gene>
    <name evidence="2" type="ORF">A4A49_57279</name>
</gene>
<reference evidence="2" key="1">
    <citation type="submission" date="2016-11" db="EMBL/GenBank/DDBJ databases">
        <title>The genome of Nicotiana attenuata.</title>
        <authorList>
            <person name="Xu S."/>
            <person name="Brockmoeller T."/>
            <person name="Gaquerel E."/>
            <person name="Navarro A."/>
            <person name="Kuhl H."/>
            <person name="Gase K."/>
            <person name="Ling Z."/>
            <person name="Zhou W."/>
            <person name="Kreitzer C."/>
            <person name="Stanke M."/>
            <person name="Tang H."/>
            <person name="Lyons E."/>
            <person name="Pandey P."/>
            <person name="Pandey S.P."/>
            <person name="Timmermann B."/>
            <person name="Baldwin I.T."/>
        </authorList>
    </citation>
    <scope>NUCLEOTIDE SEQUENCE [LARGE SCALE GENOMIC DNA]</scope>
    <source>
        <strain evidence="2">UT</strain>
    </source>
</reference>
<dbReference type="STRING" id="49451.A0A1J6JUY8"/>
<dbReference type="Proteomes" id="UP000187609">
    <property type="component" value="Unassembled WGS sequence"/>
</dbReference>
<feature type="non-terminal residue" evidence="2">
    <location>
        <position position="1"/>
    </location>
</feature>
<comment type="caution">
    <text evidence="2">The sequence shown here is derived from an EMBL/GenBank/DDBJ whole genome shotgun (WGS) entry which is preliminary data.</text>
</comment>
<sequence>QPLTDITNRHHLTQLHYTPLESCAHASSSQSQARYPNLPRHEHLQFGLSNSNVETNYLLPDLNEQPLLPELEDVNIDGDVPENNDATEDEDEYEGMFILTQTMMYSCPKSNHFRDNIRSYNSMFSFTSMGGKVDASVNQTKGPRTFKLSGQNYHQIGSLLPPEGSTPKFAQLYIYDTENEVQNRIHARGRGDRINQLHAEIVQDLKQMLDEQNVLTKSFRMVRDKFHEDTHSNFRLRLIGKRNYDGRRYNLPSISEVAALVVGDFDVSRCDRDIIVETQSGHLQRINELNAAYLGLQYPLLFPFGEDGYREDIPLNGNDESTGGRNFVSMREYFAYKIQERKGEVPTIVNSRRLFQQFLVDGFTMVESSRLKYIRTHQKQLRAHM</sequence>
<protein>
    <recommendedName>
        <fullName evidence="1">Helitron helicase-like domain-containing protein</fullName>
    </recommendedName>
</protein>
<keyword evidence="3" id="KW-1185">Reference proteome</keyword>
<dbReference type="SMR" id="A0A1J6JUY8"/>
<name>A0A1J6JUY8_NICAT</name>